<dbReference type="Gene3D" id="3.40.50.300">
    <property type="entry name" value="P-loop containing nucleotide triphosphate hydrolases"/>
    <property type="match status" value="1"/>
</dbReference>
<dbReference type="SUPFAM" id="SSF50331">
    <property type="entry name" value="MOP-like"/>
    <property type="match status" value="1"/>
</dbReference>
<dbReference type="InterPro" id="IPR013611">
    <property type="entry name" value="Transp-assoc_OB_typ2"/>
</dbReference>
<evidence type="ECO:0000313" key="6">
    <source>
        <dbReference type="Proteomes" id="UP001138460"/>
    </source>
</evidence>
<dbReference type="PROSITE" id="PS00211">
    <property type="entry name" value="ABC_TRANSPORTER_1"/>
    <property type="match status" value="1"/>
</dbReference>
<accession>A0A9X8P5Y4</accession>
<dbReference type="Proteomes" id="UP001138460">
    <property type="component" value="Unassembled WGS sequence"/>
</dbReference>
<dbReference type="Pfam" id="PF00005">
    <property type="entry name" value="ABC_tran"/>
    <property type="match status" value="1"/>
</dbReference>
<dbReference type="FunFam" id="3.40.50.300:FF:000425">
    <property type="entry name" value="Probable ABC transporter, ATP-binding subunit"/>
    <property type="match status" value="1"/>
</dbReference>
<feature type="domain" description="ABC transporter" evidence="4">
    <location>
        <begin position="3"/>
        <end position="233"/>
    </location>
</feature>
<name>A0A9X8P5Y4_9GAMM</name>
<dbReference type="GO" id="GO:0022857">
    <property type="term" value="F:transmembrane transporter activity"/>
    <property type="evidence" value="ECO:0007669"/>
    <property type="project" value="InterPro"/>
</dbReference>
<dbReference type="PROSITE" id="PS50893">
    <property type="entry name" value="ABC_TRANSPORTER_2"/>
    <property type="match status" value="1"/>
</dbReference>
<dbReference type="GO" id="GO:0005524">
    <property type="term" value="F:ATP binding"/>
    <property type="evidence" value="ECO:0007669"/>
    <property type="project" value="UniProtKB-KW"/>
</dbReference>
<dbReference type="InterPro" id="IPR017871">
    <property type="entry name" value="ABC_transporter-like_CS"/>
</dbReference>
<dbReference type="OrthoDB" id="9802264at2"/>
<dbReference type="EMBL" id="NWTM01000001">
    <property type="protein sequence ID" value="RYC44908.1"/>
    <property type="molecule type" value="Genomic_DNA"/>
</dbReference>
<proteinExistence type="predicted"/>
<dbReference type="GO" id="GO:0043190">
    <property type="term" value="C:ATP-binding cassette (ABC) transporter complex"/>
    <property type="evidence" value="ECO:0007669"/>
    <property type="project" value="InterPro"/>
</dbReference>
<dbReference type="AlphaFoldDB" id="A0A9X8P5Y4"/>
<gene>
    <name evidence="5" type="ORF">CLR69_07870</name>
</gene>
<dbReference type="InterPro" id="IPR050093">
    <property type="entry name" value="ABC_SmlMolc_Importer"/>
</dbReference>
<dbReference type="PANTHER" id="PTHR42781">
    <property type="entry name" value="SPERMIDINE/PUTRESCINE IMPORT ATP-BINDING PROTEIN POTA"/>
    <property type="match status" value="1"/>
</dbReference>
<dbReference type="Pfam" id="PF08402">
    <property type="entry name" value="TOBE_2"/>
    <property type="match status" value="1"/>
</dbReference>
<dbReference type="SMART" id="SM00382">
    <property type="entry name" value="AAA"/>
    <property type="match status" value="1"/>
</dbReference>
<keyword evidence="3 5" id="KW-0067">ATP-binding</keyword>
<evidence type="ECO:0000313" key="5">
    <source>
        <dbReference type="EMBL" id="RYC44908.1"/>
    </source>
</evidence>
<keyword evidence="6" id="KW-1185">Reference proteome</keyword>
<dbReference type="InterPro" id="IPR027417">
    <property type="entry name" value="P-loop_NTPase"/>
</dbReference>
<evidence type="ECO:0000256" key="2">
    <source>
        <dbReference type="ARBA" id="ARBA00022741"/>
    </source>
</evidence>
<dbReference type="InterPro" id="IPR003439">
    <property type="entry name" value="ABC_transporter-like_ATP-bd"/>
</dbReference>
<dbReference type="GO" id="GO:0016887">
    <property type="term" value="F:ATP hydrolysis activity"/>
    <property type="evidence" value="ECO:0007669"/>
    <property type="project" value="InterPro"/>
</dbReference>
<keyword evidence="2" id="KW-0547">Nucleotide-binding</keyword>
<reference evidence="5 6" key="1">
    <citation type="journal article" date="2018" name="Syst. Appl. Microbiol.">
        <title>Pectobacterium zantedeschiae sp. nov. a new species of a soft rot pathogen isolated from Calla lily (Zantedeschia spp.).</title>
        <authorList>
            <person name="Waleron M."/>
            <person name="Misztak A."/>
            <person name="Waleron M."/>
            <person name="Franczuk M."/>
            <person name="Jonca J."/>
            <person name="Wielgomas B."/>
            <person name="Mikicinski A."/>
            <person name="Popovic T."/>
            <person name="Waleron K."/>
        </authorList>
    </citation>
    <scope>NUCLEOTIDE SEQUENCE [LARGE SCALE GENOMIC DNA]</scope>
    <source>
        <strain evidence="5 6">9M</strain>
    </source>
</reference>
<dbReference type="InterPro" id="IPR003593">
    <property type="entry name" value="AAA+_ATPase"/>
</dbReference>
<evidence type="ECO:0000256" key="3">
    <source>
        <dbReference type="ARBA" id="ARBA00022840"/>
    </source>
</evidence>
<sequence>MALVIQNLYKSFEGYVALDRINLSIENAEFVCLLGPSGCGKTTLLRIIAGLLSCDGGKITLDDRDLVNVPAKERGFGIVFQSYSLFPHMTIAQNIGYGLKIRQTPTEEIDARVSDLLDTVRLSGFGDRYPAQLSGGQQQRVAIARALAVNPSLLLLDEPLSALDARVRAGLRQELRDVQQRLGIPTLMVTHDQEEAMSMADKIICMHGGRIVQEGTPHELYTSPRTRFVAEFMGHSNLLSRDVVNTWMPELLPSAQEAALPEGAELFIRPERIALHKAEGAEGRVINTSFLGSIQRIQVIWKSQPLLVETSSAVSWNPGDAIHLSIRAEDCAWVQS</sequence>
<dbReference type="GO" id="GO:0015697">
    <property type="term" value="P:quaternary ammonium group transport"/>
    <property type="evidence" value="ECO:0007669"/>
    <property type="project" value="UniProtKB-ARBA"/>
</dbReference>
<dbReference type="PANTHER" id="PTHR42781:SF4">
    <property type="entry name" value="SPERMIDINE_PUTRESCINE IMPORT ATP-BINDING PROTEIN POTA"/>
    <property type="match status" value="1"/>
</dbReference>
<protein>
    <submittedName>
        <fullName evidence="5">ABC transporter ATP-binding protein</fullName>
    </submittedName>
</protein>
<dbReference type="RefSeq" id="WP_129713185.1">
    <property type="nucleotide sequence ID" value="NZ_JBEHFA010000003.1"/>
</dbReference>
<evidence type="ECO:0000256" key="1">
    <source>
        <dbReference type="ARBA" id="ARBA00022448"/>
    </source>
</evidence>
<keyword evidence="1" id="KW-0813">Transport</keyword>
<dbReference type="SUPFAM" id="SSF52540">
    <property type="entry name" value="P-loop containing nucleoside triphosphate hydrolases"/>
    <property type="match status" value="1"/>
</dbReference>
<organism evidence="5 6">
    <name type="scientific">Pectobacterium zantedeschiae</name>
    <dbReference type="NCBI Taxonomy" id="2034769"/>
    <lineage>
        <taxon>Bacteria</taxon>
        <taxon>Pseudomonadati</taxon>
        <taxon>Pseudomonadota</taxon>
        <taxon>Gammaproteobacteria</taxon>
        <taxon>Enterobacterales</taxon>
        <taxon>Pectobacteriaceae</taxon>
        <taxon>Pectobacterium</taxon>
    </lineage>
</organism>
<evidence type="ECO:0000259" key="4">
    <source>
        <dbReference type="PROSITE" id="PS50893"/>
    </source>
</evidence>
<dbReference type="InterPro" id="IPR008995">
    <property type="entry name" value="Mo/tungstate-bd_C_term_dom"/>
</dbReference>
<comment type="caution">
    <text evidence="5">The sequence shown here is derived from an EMBL/GenBank/DDBJ whole genome shotgun (WGS) entry which is preliminary data.</text>
</comment>